<dbReference type="InParanoid" id="A2DI77"/>
<keyword evidence="11" id="KW-0472">Membrane</keyword>
<reference evidence="18" key="2">
    <citation type="journal article" date="2007" name="Science">
        <title>Draft genome sequence of the sexually transmitted pathogen Trichomonas vaginalis.</title>
        <authorList>
            <person name="Carlton J.M."/>
            <person name="Hirt R.P."/>
            <person name="Silva J.C."/>
            <person name="Delcher A.L."/>
            <person name="Schatz M."/>
            <person name="Zhao Q."/>
            <person name="Wortman J.R."/>
            <person name="Bidwell S.L."/>
            <person name="Alsmark U.C.M."/>
            <person name="Besteiro S."/>
            <person name="Sicheritz-Ponten T."/>
            <person name="Noel C.J."/>
            <person name="Dacks J.B."/>
            <person name="Foster P.G."/>
            <person name="Simillion C."/>
            <person name="Van de Peer Y."/>
            <person name="Miranda-Saavedra D."/>
            <person name="Barton G.J."/>
            <person name="Westrop G.D."/>
            <person name="Mueller S."/>
            <person name="Dessi D."/>
            <person name="Fiori P.L."/>
            <person name="Ren Q."/>
            <person name="Paulsen I."/>
            <person name="Zhang H."/>
            <person name="Bastida-Corcuera F.D."/>
            <person name="Simoes-Barbosa A."/>
            <person name="Brown M.T."/>
            <person name="Hayes R.D."/>
            <person name="Mukherjee M."/>
            <person name="Okumura C.Y."/>
            <person name="Schneider R."/>
            <person name="Smith A.J."/>
            <person name="Vanacova S."/>
            <person name="Villalvazo M."/>
            <person name="Haas B.J."/>
            <person name="Pertea M."/>
            <person name="Feldblyum T.V."/>
            <person name="Utterback T.R."/>
            <person name="Shu C.L."/>
            <person name="Osoegawa K."/>
            <person name="de Jong P.J."/>
            <person name="Hrdy I."/>
            <person name="Horvathova L."/>
            <person name="Zubacova Z."/>
            <person name="Dolezal P."/>
            <person name="Malik S.B."/>
            <person name="Logsdon J.M. Jr."/>
            <person name="Henze K."/>
            <person name="Gupta A."/>
            <person name="Wang C.C."/>
            <person name="Dunne R.L."/>
            <person name="Upcroft J.A."/>
            <person name="Upcroft P."/>
            <person name="White O."/>
            <person name="Salzberg S.L."/>
            <person name="Tang P."/>
            <person name="Chiu C.-H."/>
            <person name="Lee Y.-S."/>
            <person name="Embley T.M."/>
            <person name="Coombs G.H."/>
            <person name="Mottram J.C."/>
            <person name="Tachezy J."/>
            <person name="Fraser-Liggett C.M."/>
            <person name="Johnson P.J."/>
        </authorList>
    </citation>
    <scope>NUCLEOTIDE SEQUENCE [LARGE SCALE GENOMIC DNA]</scope>
    <source>
        <strain evidence="18">G3</strain>
    </source>
</reference>
<comment type="subcellular location">
    <subcellularLocation>
        <location evidence="1">Cell membrane</location>
        <topology evidence="1">Single-pass type I membrane protein</topology>
    </subcellularLocation>
</comment>
<evidence type="ECO:0000313" key="19">
    <source>
        <dbReference type="Proteomes" id="UP000001542"/>
    </source>
</evidence>
<keyword evidence="19" id="KW-1185">Reference proteome</keyword>
<evidence type="ECO:0000256" key="12">
    <source>
        <dbReference type="ARBA" id="ARBA00023137"/>
    </source>
</evidence>
<evidence type="ECO:0000256" key="10">
    <source>
        <dbReference type="ARBA" id="ARBA00022989"/>
    </source>
</evidence>
<protein>
    <recommendedName>
        <fullName evidence="2">receptor protein-tyrosine kinase</fullName>
        <ecNumber evidence="2">2.7.10.1</ecNumber>
    </recommendedName>
</protein>
<evidence type="ECO:0000256" key="15">
    <source>
        <dbReference type="ARBA" id="ARBA00023180"/>
    </source>
</evidence>
<keyword evidence="14" id="KW-0675">Receptor</keyword>
<evidence type="ECO:0000256" key="9">
    <source>
        <dbReference type="ARBA" id="ARBA00022840"/>
    </source>
</evidence>
<keyword evidence="5" id="KW-0812">Transmembrane</keyword>
<dbReference type="GO" id="GO:0004714">
    <property type="term" value="F:transmembrane receptor protein tyrosine kinase activity"/>
    <property type="evidence" value="ECO:0007669"/>
    <property type="project" value="UniProtKB-EC"/>
</dbReference>
<accession>A2DI77</accession>
<keyword evidence="9" id="KW-0067">ATP-binding</keyword>
<keyword evidence="10" id="KW-1133">Transmembrane helix</keyword>
<evidence type="ECO:0000256" key="6">
    <source>
        <dbReference type="ARBA" id="ARBA00022729"/>
    </source>
</evidence>
<keyword evidence="13" id="KW-1015">Disulfide bond</keyword>
<feature type="domain" description="ALK/LTK-like glycine-rich" evidence="17">
    <location>
        <begin position="45"/>
        <end position="284"/>
    </location>
</feature>
<evidence type="ECO:0000256" key="7">
    <source>
        <dbReference type="ARBA" id="ARBA00022741"/>
    </source>
</evidence>
<evidence type="ECO:0000256" key="5">
    <source>
        <dbReference type="ARBA" id="ARBA00022692"/>
    </source>
</evidence>
<evidence type="ECO:0000256" key="13">
    <source>
        <dbReference type="ARBA" id="ARBA00023157"/>
    </source>
</evidence>
<feature type="region of interest" description="Disordered" evidence="16">
    <location>
        <begin position="109"/>
        <end position="143"/>
    </location>
</feature>
<organism evidence="18 19">
    <name type="scientific">Trichomonas vaginalis (strain ATCC PRA-98 / G3)</name>
    <dbReference type="NCBI Taxonomy" id="412133"/>
    <lineage>
        <taxon>Eukaryota</taxon>
        <taxon>Metamonada</taxon>
        <taxon>Parabasalia</taxon>
        <taxon>Trichomonadida</taxon>
        <taxon>Trichomonadidae</taxon>
        <taxon>Trichomonas</taxon>
    </lineage>
</organism>
<dbReference type="AlphaFoldDB" id="A2DI77"/>
<evidence type="ECO:0000256" key="8">
    <source>
        <dbReference type="ARBA" id="ARBA00022777"/>
    </source>
</evidence>
<dbReference type="VEuPathDB" id="TrichDB:TVAG_129810"/>
<evidence type="ECO:0000256" key="14">
    <source>
        <dbReference type="ARBA" id="ARBA00023170"/>
    </source>
</evidence>
<keyword evidence="12" id="KW-0829">Tyrosine-protein kinase</keyword>
<dbReference type="EC" id="2.7.10.1" evidence="2"/>
<dbReference type="RefSeq" id="XP_001580859.1">
    <property type="nucleotide sequence ID" value="XM_001580809.1"/>
</dbReference>
<dbReference type="Pfam" id="PF12810">
    <property type="entry name" value="ALK_LTK_GRD"/>
    <property type="match status" value="1"/>
</dbReference>
<dbReference type="VEuPathDB" id="TrichDB:TVAGG3_0712340"/>
<evidence type="ECO:0000256" key="11">
    <source>
        <dbReference type="ARBA" id="ARBA00023136"/>
    </source>
</evidence>
<dbReference type="InterPro" id="IPR055163">
    <property type="entry name" value="ALK/LTK-like_GRD"/>
</dbReference>
<keyword evidence="6" id="KW-0732">Signal</keyword>
<keyword evidence="3" id="KW-1003">Cell membrane</keyword>
<name>A2DI77_TRIV3</name>
<dbReference type="KEGG" id="tva:5465403"/>
<evidence type="ECO:0000256" key="3">
    <source>
        <dbReference type="ARBA" id="ARBA00022475"/>
    </source>
</evidence>
<gene>
    <name evidence="18" type="ORF">TVAG_129810</name>
</gene>
<dbReference type="GO" id="GO:0005886">
    <property type="term" value="C:plasma membrane"/>
    <property type="evidence" value="ECO:0007669"/>
    <property type="project" value="UniProtKB-SubCell"/>
</dbReference>
<evidence type="ECO:0000313" key="18">
    <source>
        <dbReference type="EMBL" id="EAY19873.1"/>
    </source>
</evidence>
<keyword evidence="7" id="KW-0547">Nucleotide-binding</keyword>
<evidence type="ECO:0000256" key="16">
    <source>
        <dbReference type="SAM" id="MobiDB-lite"/>
    </source>
</evidence>
<evidence type="ECO:0000259" key="17">
    <source>
        <dbReference type="Pfam" id="PF12810"/>
    </source>
</evidence>
<sequence length="313" mass="33237">MPMLLLFVNIWQLRDQSKGVLRITLNGNETLLRYPCQNTHDCTYYFSKLEPGYYLIELWGANGGGSYTNGKFYDGRGIGGYSRGVMQLNYPSDVYVYIGGKGENGKNPSTIEVYGGFNGGGNSPRDNDNDSDDQGGGGGGATDIRVNGTSYINRIIIAGGAGENGFDTGYYDLSPSYGGGFTGSPPIENNGNGISYGVSADQNRGYSFGEGQNGVHTGGTSGGGGLFGGYTIKGEVGGQGGGGSGYIGGVISYKNIIPTTIPGNSNFPSKPCNDKNGCARITLIEYIKRKEKPIRSCPETVPRFACRFNIRHR</sequence>
<dbReference type="Proteomes" id="UP000001542">
    <property type="component" value="Unassembled WGS sequence"/>
</dbReference>
<keyword evidence="4" id="KW-0808">Transferase</keyword>
<evidence type="ECO:0000256" key="4">
    <source>
        <dbReference type="ARBA" id="ARBA00022679"/>
    </source>
</evidence>
<reference evidence="18" key="1">
    <citation type="submission" date="2006-10" db="EMBL/GenBank/DDBJ databases">
        <authorList>
            <person name="Amadeo P."/>
            <person name="Zhao Q."/>
            <person name="Wortman J."/>
            <person name="Fraser-Liggett C."/>
            <person name="Carlton J."/>
        </authorList>
    </citation>
    <scope>NUCLEOTIDE SEQUENCE</scope>
    <source>
        <strain evidence="18">G3</strain>
    </source>
</reference>
<dbReference type="GO" id="GO:0005524">
    <property type="term" value="F:ATP binding"/>
    <property type="evidence" value="ECO:0007669"/>
    <property type="project" value="UniProtKB-KW"/>
</dbReference>
<keyword evidence="15" id="KW-0325">Glycoprotein</keyword>
<evidence type="ECO:0000256" key="1">
    <source>
        <dbReference type="ARBA" id="ARBA00004251"/>
    </source>
</evidence>
<evidence type="ECO:0000256" key="2">
    <source>
        <dbReference type="ARBA" id="ARBA00011902"/>
    </source>
</evidence>
<dbReference type="EMBL" id="DS113203">
    <property type="protein sequence ID" value="EAY19873.1"/>
    <property type="molecule type" value="Genomic_DNA"/>
</dbReference>
<proteinExistence type="predicted"/>
<keyword evidence="8" id="KW-0418">Kinase</keyword>